<dbReference type="EMBL" id="KL648610">
    <property type="protein sequence ID" value="KEY67574.1"/>
    <property type="molecule type" value="Genomic_DNA"/>
</dbReference>
<keyword evidence="2" id="KW-1185">Reference proteome</keyword>
<evidence type="ECO:0000313" key="2">
    <source>
        <dbReference type="Proteomes" id="UP000028045"/>
    </source>
</evidence>
<dbReference type="AlphaFoldDB" id="A0A084AQJ5"/>
<gene>
    <name evidence="1" type="ORF">S7711_11340</name>
</gene>
<proteinExistence type="predicted"/>
<sequence>MEGGGGDTVEVGGHSYNWVKVAGTSQAAPSGQYLTFDTSAEHPPADCDQTASAATLQGRAARITVTHTITRPLPRMFDHQLPFWTPAPPGTNGNSEAPALTMSQGYAPSDYEKGRDRLRHITLAWKQARGADKREHPRAIVATAGRTEPGSRGLAEPIRNTLNSISSTKFFPKDQ</sequence>
<dbReference type="HOGENOM" id="CLU_1533572_0_0_1"/>
<evidence type="ECO:0000313" key="1">
    <source>
        <dbReference type="EMBL" id="KEY67574.1"/>
    </source>
</evidence>
<name>A0A084AQJ5_STACB</name>
<protein>
    <submittedName>
        <fullName evidence="1">Uncharacterized protein</fullName>
    </submittedName>
</protein>
<dbReference type="Proteomes" id="UP000028045">
    <property type="component" value="Unassembled WGS sequence"/>
</dbReference>
<accession>A0A084AQJ5</accession>
<organism evidence="1 2">
    <name type="scientific">Stachybotrys chartarum (strain CBS 109288 / IBT 7711)</name>
    <name type="common">Toxic black mold</name>
    <name type="synonym">Stilbospora chartarum</name>
    <dbReference type="NCBI Taxonomy" id="1280523"/>
    <lineage>
        <taxon>Eukaryota</taxon>
        <taxon>Fungi</taxon>
        <taxon>Dikarya</taxon>
        <taxon>Ascomycota</taxon>
        <taxon>Pezizomycotina</taxon>
        <taxon>Sordariomycetes</taxon>
        <taxon>Hypocreomycetidae</taxon>
        <taxon>Hypocreales</taxon>
        <taxon>Stachybotryaceae</taxon>
        <taxon>Stachybotrys</taxon>
    </lineage>
</organism>
<reference evidence="1 2" key="1">
    <citation type="journal article" date="2014" name="BMC Genomics">
        <title>Comparative genome sequencing reveals chemotype-specific gene clusters in the toxigenic black mold Stachybotrys.</title>
        <authorList>
            <person name="Semeiks J."/>
            <person name="Borek D."/>
            <person name="Otwinowski Z."/>
            <person name="Grishin N.V."/>
        </authorList>
    </citation>
    <scope>NUCLEOTIDE SEQUENCE [LARGE SCALE GENOMIC DNA]</scope>
    <source>
        <strain evidence="2">CBS 109288 / IBT 7711</strain>
    </source>
</reference>